<dbReference type="Gene3D" id="1.10.510.10">
    <property type="entry name" value="Transferase(Phosphotransferase) domain 1"/>
    <property type="match status" value="1"/>
</dbReference>
<dbReference type="InterPro" id="IPR008271">
    <property type="entry name" value="Ser/Thr_kinase_AS"/>
</dbReference>
<dbReference type="GO" id="GO:0005524">
    <property type="term" value="F:ATP binding"/>
    <property type="evidence" value="ECO:0007669"/>
    <property type="project" value="UniProtKB-UniRule"/>
</dbReference>
<name>A0A150GS33_GONPE</name>
<dbReference type="PROSITE" id="PS00108">
    <property type="entry name" value="PROTEIN_KINASE_ST"/>
    <property type="match status" value="1"/>
</dbReference>
<dbReference type="InterPro" id="IPR017441">
    <property type="entry name" value="Protein_kinase_ATP_BS"/>
</dbReference>
<dbReference type="PANTHER" id="PTHR44329:SF214">
    <property type="entry name" value="PROTEIN KINASE DOMAIN-CONTAINING PROTEIN"/>
    <property type="match status" value="1"/>
</dbReference>
<dbReference type="AlphaFoldDB" id="A0A150GS33"/>
<evidence type="ECO:0000256" key="1">
    <source>
        <dbReference type="ARBA" id="ARBA00022527"/>
    </source>
</evidence>
<dbReference type="STRING" id="33097.A0A150GS33"/>
<evidence type="ECO:0000256" key="2">
    <source>
        <dbReference type="ARBA" id="ARBA00022679"/>
    </source>
</evidence>
<accession>A0A150GS33</accession>
<organism evidence="10 11">
    <name type="scientific">Gonium pectorale</name>
    <name type="common">Green alga</name>
    <dbReference type="NCBI Taxonomy" id="33097"/>
    <lineage>
        <taxon>Eukaryota</taxon>
        <taxon>Viridiplantae</taxon>
        <taxon>Chlorophyta</taxon>
        <taxon>core chlorophytes</taxon>
        <taxon>Chlorophyceae</taxon>
        <taxon>CS clade</taxon>
        <taxon>Chlamydomonadales</taxon>
        <taxon>Volvocaceae</taxon>
        <taxon>Gonium</taxon>
    </lineage>
</organism>
<keyword evidence="1 7" id="KW-0723">Serine/threonine-protein kinase</keyword>
<dbReference type="InterPro" id="IPR011009">
    <property type="entry name" value="Kinase-like_dom_sf"/>
</dbReference>
<evidence type="ECO:0000256" key="6">
    <source>
        <dbReference type="PROSITE-ProRule" id="PRU10141"/>
    </source>
</evidence>
<keyword evidence="11" id="KW-1185">Reference proteome</keyword>
<dbReference type="EMBL" id="LSYV01000010">
    <property type="protein sequence ID" value="KXZ52656.1"/>
    <property type="molecule type" value="Genomic_DNA"/>
</dbReference>
<evidence type="ECO:0000313" key="10">
    <source>
        <dbReference type="EMBL" id="KXZ52656.1"/>
    </source>
</evidence>
<feature type="domain" description="Protein kinase" evidence="9">
    <location>
        <begin position="5"/>
        <end position="328"/>
    </location>
</feature>
<feature type="coiled-coil region" evidence="8">
    <location>
        <begin position="320"/>
        <end position="355"/>
    </location>
</feature>
<dbReference type="Proteomes" id="UP000075714">
    <property type="component" value="Unassembled WGS sequence"/>
</dbReference>
<dbReference type="Gene3D" id="3.30.200.20">
    <property type="entry name" value="Phosphorylase Kinase, domain 1"/>
    <property type="match status" value="1"/>
</dbReference>
<comment type="similarity">
    <text evidence="7">Belongs to the protein kinase superfamily.</text>
</comment>
<evidence type="ECO:0000256" key="3">
    <source>
        <dbReference type="ARBA" id="ARBA00022741"/>
    </source>
</evidence>
<dbReference type="OrthoDB" id="1711006at2759"/>
<reference evidence="11" key="1">
    <citation type="journal article" date="2016" name="Nat. Commun.">
        <title>The Gonium pectorale genome demonstrates co-option of cell cycle regulation during the evolution of multicellularity.</title>
        <authorList>
            <person name="Hanschen E.R."/>
            <person name="Marriage T.N."/>
            <person name="Ferris P.J."/>
            <person name="Hamaji T."/>
            <person name="Toyoda A."/>
            <person name="Fujiyama A."/>
            <person name="Neme R."/>
            <person name="Noguchi H."/>
            <person name="Minakuchi Y."/>
            <person name="Suzuki M."/>
            <person name="Kawai-Toyooka H."/>
            <person name="Smith D.R."/>
            <person name="Sparks H."/>
            <person name="Anderson J."/>
            <person name="Bakaric R."/>
            <person name="Luria V."/>
            <person name="Karger A."/>
            <person name="Kirschner M.W."/>
            <person name="Durand P.M."/>
            <person name="Michod R.E."/>
            <person name="Nozaki H."/>
            <person name="Olson B.J."/>
        </authorList>
    </citation>
    <scope>NUCLEOTIDE SEQUENCE [LARGE SCALE GENOMIC DNA]</scope>
    <source>
        <strain evidence="11">NIES-2863</strain>
    </source>
</reference>
<keyword evidence="2" id="KW-0808">Transferase</keyword>
<keyword evidence="3 6" id="KW-0547">Nucleotide-binding</keyword>
<proteinExistence type="inferred from homology"/>
<sequence length="370" mass="40843">MTRDVQVLSHVGAGAYGVVYRGVYQGGEVAVKLAVTNTFDRVALREALLGTQLRHPHVVQTYVARGTQMNSEYVNWIYSEPSAAAPPRRPSRDILLDLESDDGMGAPRMVRHERQGWREVMMRVGAVGGKCLVMLVQEYCGAGNLQRAIEQGLFSAKPGHWSARVARRVLLRTAAEVVRGMIHLHSVDVLHGDLKPANVLLGRSKKDRRGFEAKVADFGMSHLLGNTSRVESSKWGTAAYASPESFHSIHGKPSDVYSFGMTLWEMLTGQRPYPKLNAVQIMMGVSKDGMRPEWPDAEWPELCALGRRCLAAEPGERPTFRELEAELVELEEELRDDGLRQKQEAEARAAAAEAEAAATPSEVVACARGW</sequence>
<dbReference type="InterPro" id="IPR001245">
    <property type="entry name" value="Ser-Thr/Tyr_kinase_cat_dom"/>
</dbReference>
<protein>
    <recommendedName>
        <fullName evidence="9">Protein kinase domain-containing protein</fullName>
    </recommendedName>
</protein>
<keyword evidence="5 6" id="KW-0067">ATP-binding</keyword>
<evidence type="ECO:0000256" key="4">
    <source>
        <dbReference type="ARBA" id="ARBA00022777"/>
    </source>
</evidence>
<dbReference type="SUPFAM" id="SSF56112">
    <property type="entry name" value="Protein kinase-like (PK-like)"/>
    <property type="match status" value="1"/>
</dbReference>
<evidence type="ECO:0000259" key="9">
    <source>
        <dbReference type="PROSITE" id="PS50011"/>
    </source>
</evidence>
<dbReference type="PANTHER" id="PTHR44329">
    <property type="entry name" value="SERINE/THREONINE-PROTEIN KINASE TNNI3K-RELATED"/>
    <property type="match status" value="1"/>
</dbReference>
<dbReference type="PROSITE" id="PS00107">
    <property type="entry name" value="PROTEIN_KINASE_ATP"/>
    <property type="match status" value="1"/>
</dbReference>
<dbReference type="Pfam" id="PF07714">
    <property type="entry name" value="PK_Tyr_Ser-Thr"/>
    <property type="match status" value="1"/>
</dbReference>
<evidence type="ECO:0000313" key="11">
    <source>
        <dbReference type="Proteomes" id="UP000075714"/>
    </source>
</evidence>
<comment type="caution">
    <text evidence="10">The sequence shown here is derived from an EMBL/GenBank/DDBJ whole genome shotgun (WGS) entry which is preliminary data.</text>
</comment>
<dbReference type="InterPro" id="IPR051681">
    <property type="entry name" value="Ser/Thr_Kinases-Pseudokinases"/>
</dbReference>
<dbReference type="InterPro" id="IPR000719">
    <property type="entry name" value="Prot_kinase_dom"/>
</dbReference>
<feature type="binding site" evidence="6">
    <location>
        <position position="32"/>
    </location>
    <ligand>
        <name>ATP</name>
        <dbReference type="ChEBI" id="CHEBI:30616"/>
    </ligand>
</feature>
<keyword evidence="8" id="KW-0175">Coiled coil</keyword>
<dbReference type="GO" id="GO:0004674">
    <property type="term" value="F:protein serine/threonine kinase activity"/>
    <property type="evidence" value="ECO:0007669"/>
    <property type="project" value="UniProtKB-KW"/>
</dbReference>
<evidence type="ECO:0000256" key="8">
    <source>
        <dbReference type="SAM" id="Coils"/>
    </source>
</evidence>
<evidence type="ECO:0000256" key="7">
    <source>
        <dbReference type="RuleBase" id="RU000304"/>
    </source>
</evidence>
<evidence type="ECO:0000256" key="5">
    <source>
        <dbReference type="ARBA" id="ARBA00022840"/>
    </source>
</evidence>
<dbReference type="SMART" id="SM00220">
    <property type="entry name" value="S_TKc"/>
    <property type="match status" value="1"/>
</dbReference>
<dbReference type="PROSITE" id="PS50011">
    <property type="entry name" value="PROTEIN_KINASE_DOM"/>
    <property type="match status" value="1"/>
</dbReference>
<keyword evidence="4" id="KW-0418">Kinase</keyword>
<gene>
    <name evidence="10" type="ORF">GPECTOR_9g701</name>
</gene>